<evidence type="ECO:0000256" key="1">
    <source>
        <dbReference type="ARBA" id="ARBA00004141"/>
    </source>
</evidence>
<evidence type="ECO:0000313" key="9">
    <source>
        <dbReference type="Proteomes" id="UP000774947"/>
    </source>
</evidence>
<comment type="similarity">
    <text evidence="2">Belongs to the GtrA family.</text>
</comment>
<dbReference type="AlphaFoldDB" id="A0A921B3Q4"/>
<feature type="domain" description="GtrA/DPMS transmembrane" evidence="7">
    <location>
        <begin position="17"/>
        <end position="131"/>
    </location>
</feature>
<evidence type="ECO:0000256" key="3">
    <source>
        <dbReference type="ARBA" id="ARBA00022692"/>
    </source>
</evidence>
<evidence type="ECO:0000256" key="5">
    <source>
        <dbReference type="ARBA" id="ARBA00023136"/>
    </source>
</evidence>
<evidence type="ECO:0000313" key="8">
    <source>
        <dbReference type="EMBL" id="HJE15761.1"/>
    </source>
</evidence>
<proteinExistence type="inferred from homology"/>
<reference evidence="8" key="1">
    <citation type="journal article" date="2021" name="PeerJ">
        <title>Extensive microbial diversity within the chicken gut microbiome revealed by metagenomics and culture.</title>
        <authorList>
            <person name="Gilroy R."/>
            <person name="Ravi A."/>
            <person name="Getino M."/>
            <person name="Pursley I."/>
            <person name="Horton D.L."/>
            <person name="Alikhan N.F."/>
            <person name="Baker D."/>
            <person name="Gharbi K."/>
            <person name="Hall N."/>
            <person name="Watson M."/>
            <person name="Adriaenssens E.M."/>
            <person name="Foster-Nyarko E."/>
            <person name="Jarju S."/>
            <person name="Secka A."/>
            <person name="Antonio M."/>
            <person name="Oren A."/>
            <person name="Chaudhuri R.R."/>
            <person name="La Ragione R."/>
            <person name="Hildebrand F."/>
            <person name="Pallen M.J."/>
        </authorList>
    </citation>
    <scope>NUCLEOTIDE SEQUENCE</scope>
    <source>
        <strain evidence="8">CHK173-2119</strain>
    </source>
</reference>
<keyword evidence="3 6" id="KW-0812">Transmembrane</keyword>
<reference evidence="8" key="2">
    <citation type="submission" date="2021-09" db="EMBL/GenBank/DDBJ databases">
        <authorList>
            <person name="Gilroy R."/>
        </authorList>
    </citation>
    <scope>NUCLEOTIDE SEQUENCE</scope>
    <source>
        <strain evidence="8">CHK173-2119</strain>
    </source>
</reference>
<dbReference type="Proteomes" id="UP000774947">
    <property type="component" value="Unassembled WGS sequence"/>
</dbReference>
<comment type="caution">
    <text evidence="8">The sequence shown here is derived from an EMBL/GenBank/DDBJ whole genome shotgun (WGS) entry which is preliminary data.</text>
</comment>
<dbReference type="PANTHER" id="PTHR38459">
    <property type="entry name" value="PROPHAGE BACTOPRENOL-LINKED GLUCOSE TRANSLOCASE HOMOLOG"/>
    <property type="match status" value="1"/>
</dbReference>
<gene>
    <name evidence="8" type="ORF">K8W17_06755</name>
</gene>
<evidence type="ECO:0000256" key="6">
    <source>
        <dbReference type="SAM" id="Phobius"/>
    </source>
</evidence>
<sequence length="165" mass="19077">MNNLHTFLKNHRDFVSYTFFGFLASVINIVSFMVIKSTFHAHYMFANTLAWLISVVFGFFTNKSLVFKSEYSTGYALITELIAFFFFRGISLLADSAIMFICITGLNLSSFTAKVIDQILVGILNYATSRYTFSKDQREVAKRLRQRRIEHHQQKLAQKNNSKTK</sequence>
<dbReference type="GO" id="GO:0005886">
    <property type="term" value="C:plasma membrane"/>
    <property type="evidence" value="ECO:0007669"/>
    <property type="project" value="TreeGrafter"/>
</dbReference>
<evidence type="ECO:0000259" key="7">
    <source>
        <dbReference type="Pfam" id="PF04138"/>
    </source>
</evidence>
<evidence type="ECO:0000256" key="4">
    <source>
        <dbReference type="ARBA" id="ARBA00022989"/>
    </source>
</evidence>
<dbReference type="GO" id="GO:0000271">
    <property type="term" value="P:polysaccharide biosynthetic process"/>
    <property type="evidence" value="ECO:0007669"/>
    <property type="project" value="InterPro"/>
</dbReference>
<keyword evidence="5 6" id="KW-0472">Membrane</keyword>
<name>A0A921B3Q4_9LACO</name>
<keyword evidence="4 6" id="KW-1133">Transmembrane helix</keyword>
<protein>
    <submittedName>
        <fullName evidence="8">GtrA family protein</fullName>
    </submittedName>
</protein>
<feature type="transmembrane region" description="Helical" evidence="6">
    <location>
        <begin position="81"/>
        <end position="106"/>
    </location>
</feature>
<feature type="transmembrane region" description="Helical" evidence="6">
    <location>
        <begin position="42"/>
        <end position="61"/>
    </location>
</feature>
<feature type="transmembrane region" description="Helical" evidence="6">
    <location>
        <begin position="14"/>
        <end position="35"/>
    </location>
</feature>
<dbReference type="InterPro" id="IPR051401">
    <property type="entry name" value="GtrA_CellWall_Glycosyl"/>
</dbReference>
<dbReference type="EMBL" id="DYXY01000178">
    <property type="protein sequence ID" value="HJE15761.1"/>
    <property type="molecule type" value="Genomic_DNA"/>
</dbReference>
<organism evidence="8 9">
    <name type="scientific">Lapidilactobacillus dextrinicus</name>
    <dbReference type="NCBI Taxonomy" id="51664"/>
    <lineage>
        <taxon>Bacteria</taxon>
        <taxon>Bacillati</taxon>
        <taxon>Bacillota</taxon>
        <taxon>Bacilli</taxon>
        <taxon>Lactobacillales</taxon>
        <taxon>Lactobacillaceae</taxon>
        <taxon>Lapidilactobacillus</taxon>
    </lineage>
</organism>
<accession>A0A921B3Q4</accession>
<comment type="subcellular location">
    <subcellularLocation>
        <location evidence="1">Membrane</location>
        <topology evidence="1">Multi-pass membrane protein</topology>
    </subcellularLocation>
</comment>
<evidence type="ECO:0000256" key="2">
    <source>
        <dbReference type="ARBA" id="ARBA00009399"/>
    </source>
</evidence>
<dbReference type="Pfam" id="PF04138">
    <property type="entry name" value="GtrA_DPMS_TM"/>
    <property type="match status" value="1"/>
</dbReference>
<dbReference type="PANTHER" id="PTHR38459:SF5">
    <property type="entry name" value="CELL WALL TEICHOIC ACID GLYCOSYLATION PROTEIN GTCA"/>
    <property type="match status" value="1"/>
</dbReference>
<dbReference type="InterPro" id="IPR007267">
    <property type="entry name" value="GtrA_DPMS_TM"/>
</dbReference>